<keyword evidence="1" id="KW-0378">Hydrolase</keyword>
<proteinExistence type="predicted"/>
<feature type="chain" id="PRO_5005441025" description="Peptidase A2 domain-containing protein" evidence="2">
    <location>
        <begin position="24"/>
        <end position="176"/>
    </location>
</feature>
<dbReference type="PATRIC" id="fig|1225564.3.peg.3473"/>
<dbReference type="GO" id="GO:0006508">
    <property type="term" value="P:proteolysis"/>
    <property type="evidence" value="ECO:0007669"/>
    <property type="project" value="InterPro"/>
</dbReference>
<dbReference type="STRING" id="1225564.AA309_13150"/>
<keyword evidence="5" id="KW-1185">Reference proteome</keyword>
<protein>
    <recommendedName>
        <fullName evidence="3">Peptidase A2 domain-containing protein</fullName>
    </recommendedName>
</protein>
<dbReference type="Pfam" id="PF13975">
    <property type="entry name" value="gag-asp_proteas"/>
    <property type="match status" value="1"/>
</dbReference>
<dbReference type="AlphaFoldDB" id="A0A0H1RJ45"/>
<evidence type="ECO:0000313" key="4">
    <source>
        <dbReference type="EMBL" id="KLK92637.1"/>
    </source>
</evidence>
<dbReference type="Gene3D" id="2.40.70.10">
    <property type="entry name" value="Acid Proteases"/>
    <property type="match status" value="1"/>
</dbReference>
<dbReference type="PROSITE" id="PS50175">
    <property type="entry name" value="ASP_PROT_RETROV"/>
    <property type="match status" value="1"/>
</dbReference>
<dbReference type="RefSeq" id="WP_047189458.1">
    <property type="nucleotide sequence ID" value="NZ_LCYG01000032.1"/>
</dbReference>
<dbReference type="InterPro" id="IPR011969">
    <property type="entry name" value="Clan_AA_Asp_peptidase_C"/>
</dbReference>
<dbReference type="GO" id="GO:0004190">
    <property type="term" value="F:aspartic-type endopeptidase activity"/>
    <property type="evidence" value="ECO:0007669"/>
    <property type="project" value="InterPro"/>
</dbReference>
<dbReference type="InterPro" id="IPR001995">
    <property type="entry name" value="Peptidase_A2_cat"/>
</dbReference>
<gene>
    <name evidence="4" type="ORF">AA309_13150</name>
</gene>
<dbReference type="PROSITE" id="PS00141">
    <property type="entry name" value="ASP_PROTEASE"/>
    <property type="match status" value="1"/>
</dbReference>
<dbReference type="NCBIfam" id="TIGR02281">
    <property type="entry name" value="clan_AA_DTGA"/>
    <property type="match status" value="1"/>
</dbReference>
<organism evidence="4 5">
    <name type="scientific">Microvirga vignae</name>
    <dbReference type="NCBI Taxonomy" id="1225564"/>
    <lineage>
        <taxon>Bacteria</taxon>
        <taxon>Pseudomonadati</taxon>
        <taxon>Pseudomonadota</taxon>
        <taxon>Alphaproteobacteria</taxon>
        <taxon>Hyphomicrobiales</taxon>
        <taxon>Methylobacteriaceae</taxon>
        <taxon>Microvirga</taxon>
    </lineage>
</organism>
<keyword evidence="2" id="KW-0732">Signal</keyword>
<sequence>MIRRYPLLVIALVSLGRSAPAIATEASTLTPRIGETVQEFEARRRGVKFTRADDNPVTVDADPRGHFYLQPTLDGQPVRMVVDTGASVVALTYEDAERVGARLSPGDFTIRISTANGVVEGAPFRISEIKIRELIVRDVEAIVLPKGRLEVSLLGMSFLRRLSGFDISQGRLNLRN</sequence>
<evidence type="ECO:0000313" key="5">
    <source>
        <dbReference type="Proteomes" id="UP000035489"/>
    </source>
</evidence>
<dbReference type="SUPFAM" id="SSF50630">
    <property type="entry name" value="Acid proteases"/>
    <property type="match status" value="1"/>
</dbReference>
<evidence type="ECO:0000256" key="1">
    <source>
        <dbReference type="ARBA" id="ARBA00022801"/>
    </source>
</evidence>
<accession>A0A0H1RJ45</accession>
<feature type="domain" description="Peptidase A2" evidence="3">
    <location>
        <begin position="78"/>
        <end position="158"/>
    </location>
</feature>
<dbReference type="InterPro" id="IPR021109">
    <property type="entry name" value="Peptidase_aspartic_dom_sf"/>
</dbReference>
<feature type="signal peptide" evidence="2">
    <location>
        <begin position="1"/>
        <end position="23"/>
    </location>
</feature>
<dbReference type="InterPro" id="IPR034122">
    <property type="entry name" value="Retropepsin-like_bacterial"/>
</dbReference>
<comment type="caution">
    <text evidence="4">The sequence shown here is derived from an EMBL/GenBank/DDBJ whole genome shotgun (WGS) entry which is preliminary data.</text>
</comment>
<evidence type="ECO:0000256" key="2">
    <source>
        <dbReference type="SAM" id="SignalP"/>
    </source>
</evidence>
<dbReference type="InterPro" id="IPR001969">
    <property type="entry name" value="Aspartic_peptidase_AS"/>
</dbReference>
<dbReference type="EMBL" id="LCYG01000032">
    <property type="protein sequence ID" value="KLK92637.1"/>
    <property type="molecule type" value="Genomic_DNA"/>
</dbReference>
<dbReference type="Proteomes" id="UP000035489">
    <property type="component" value="Unassembled WGS sequence"/>
</dbReference>
<evidence type="ECO:0000259" key="3">
    <source>
        <dbReference type="PROSITE" id="PS50175"/>
    </source>
</evidence>
<dbReference type="CDD" id="cd05483">
    <property type="entry name" value="retropepsin_like_bacteria"/>
    <property type="match status" value="1"/>
</dbReference>
<reference evidence="4 5" key="1">
    <citation type="submission" date="2015-05" db="EMBL/GenBank/DDBJ databases">
        <title>Draft genome sequence of Microvirga vignae strain BR3299, a novel nitrogen fixing bacteria isolated from Brazil semi-aired region.</title>
        <authorList>
            <person name="Zilli J.E."/>
            <person name="Passos S.R."/>
            <person name="Leite J."/>
            <person name="Baldani J.I."/>
            <person name="Xavier G.R."/>
            <person name="Rumjaneck N.G."/>
            <person name="Simoes-Araujo J.L."/>
        </authorList>
    </citation>
    <scope>NUCLEOTIDE SEQUENCE [LARGE SCALE GENOMIC DNA]</scope>
    <source>
        <strain evidence="4 5">BR3299</strain>
    </source>
</reference>
<dbReference type="OrthoDB" id="7595324at2"/>
<name>A0A0H1RJ45_9HYPH</name>